<dbReference type="GO" id="GO:0008880">
    <property type="term" value="F:glucuronate isomerase activity"/>
    <property type="evidence" value="ECO:0007669"/>
    <property type="project" value="UniProtKB-EC"/>
</dbReference>
<dbReference type="NCBIfam" id="NF002794">
    <property type="entry name" value="PRK02925.1"/>
    <property type="match status" value="1"/>
</dbReference>
<dbReference type="RefSeq" id="WP_243554457.1">
    <property type="nucleotide sequence ID" value="NZ_CP094528.1"/>
</dbReference>
<dbReference type="Gene3D" id="3.20.20.140">
    <property type="entry name" value="Metal-dependent hydrolases"/>
    <property type="match status" value="1"/>
</dbReference>
<name>A0ABY4BW58_9MICO</name>
<dbReference type="InterPro" id="IPR003766">
    <property type="entry name" value="Uronate_isomerase"/>
</dbReference>
<dbReference type="InterPro" id="IPR032466">
    <property type="entry name" value="Metal_Hydrolase"/>
</dbReference>
<keyword evidence="8" id="KW-1185">Reference proteome</keyword>
<comment type="pathway">
    <text evidence="2">Carbohydrate metabolism; pentose and glucuronate interconversion.</text>
</comment>
<sequence>MTWTLHPDRALPAEPGLRTIAREILDATEHLPIVSMHGHVDARMLADDLPFTDPASLLVTPDHYLVRMLVSQSTAPGAIRDAGVRSNGSLGVGGANARGDDLPETDPREIWRRFCAGWAAFRGTPTRFWLEHVLAEVFEAPVPPSPEASDLLYDHLAERLASPEYRPRALFERFGIERLATTDAATDPLTAHARLADDGWGDRVIPTFRPDDLLEAGRAGWRDRLGELTEASGVDAFGYDGFLAAMRARRDAFVRAGARATDHGHLSADTTRLADADARRRFDLALRGALEPGDAEALTAHLLFEQAAMSADDGLTMQLHPGVLRSHDRGLAARFGTDLGFDIPVRTEFTRALRPVLEAFGHREGFGLIVFTVDETAYSRELAPLAGAYPALRLGAPWWFLDAPDAIRRFREAAVETAGFRNTSGFVDDTRAFCSIPARHDLARRADASYLARLVAEHRLGVDEAIDTAVDLAVRLARESYPVPASAPRADGSTTPAVAR</sequence>
<evidence type="ECO:0000256" key="4">
    <source>
        <dbReference type="ARBA" id="ARBA00012546"/>
    </source>
</evidence>
<dbReference type="EC" id="5.3.1.12" evidence="4"/>
<dbReference type="Proteomes" id="UP000832097">
    <property type="component" value="Chromosome"/>
</dbReference>
<gene>
    <name evidence="7" type="primary">uxaC</name>
    <name evidence="7" type="ORF">MTO99_14975</name>
</gene>
<dbReference type="PANTHER" id="PTHR30068:SF4">
    <property type="entry name" value="URONATE ISOMERASE"/>
    <property type="match status" value="1"/>
</dbReference>
<organism evidence="7 8">
    <name type="scientific">Agromyces larvae</name>
    <dbReference type="NCBI Taxonomy" id="2929802"/>
    <lineage>
        <taxon>Bacteria</taxon>
        <taxon>Bacillati</taxon>
        <taxon>Actinomycetota</taxon>
        <taxon>Actinomycetes</taxon>
        <taxon>Micrococcales</taxon>
        <taxon>Microbacteriaceae</taxon>
        <taxon>Agromyces</taxon>
    </lineage>
</organism>
<dbReference type="Gene3D" id="1.10.2020.10">
    <property type="entry name" value="uronate isomerase, domain 2, chain A"/>
    <property type="match status" value="1"/>
</dbReference>
<evidence type="ECO:0000313" key="8">
    <source>
        <dbReference type="Proteomes" id="UP000832097"/>
    </source>
</evidence>
<accession>A0ABY4BW58</accession>
<dbReference type="SUPFAM" id="SSF51556">
    <property type="entry name" value="Metallo-dependent hydrolases"/>
    <property type="match status" value="1"/>
</dbReference>
<reference evidence="7 8" key="1">
    <citation type="submission" date="2022-03" db="EMBL/GenBank/DDBJ databases">
        <title>Mucilaginibacter sp. isolated from the gut of Protaetia brevitarsis seulensis larvae.</title>
        <authorList>
            <person name="Won M."/>
            <person name="Kim S.-J."/>
            <person name="Kwon S.-W."/>
        </authorList>
    </citation>
    <scope>NUCLEOTIDE SEQUENCE [LARGE SCALE GENOMIC DNA]</scope>
    <source>
        <strain evidence="7 8">CFWR-12</strain>
    </source>
</reference>
<comment type="similarity">
    <text evidence="3">Belongs to the metallo-dependent hydrolases superfamily. Uronate isomerase family.</text>
</comment>
<evidence type="ECO:0000256" key="5">
    <source>
        <dbReference type="ARBA" id="ARBA00020555"/>
    </source>
</evidence>
<evidence type="ECO:0000256" key="2">
    <source>
        <dbReference type="ARBA" id="ARBA00004892"/>
    </source>
</evidence>
<keyword evidence="6 7" id="KW-0413">Isomerase</keyword>
<evidence type="ECO:0000313" key="7">
    <source>
        <dbReference type="EMBL" id="UOE43463.1"/>
    </source>
</evidence>
<dbReference type="Pfam" id="PF02614">
    <property type="entry name" value="UxaC"/>
    <property type="match status" value="1"/>
</dbReference>
<dbReference type="PANTHER" id="PTHR30068">
    <property type="entry name" value="URONATE ISOMERASE"/>
    <property type="match status" value="1"/>
</dbReference>
<evidence type="ECO:0000256" key="3">
    <source>
        <dbReference type="ARBA" id="ARBA00008397"/>
    </source>
</evidence>
<proteinExistence type="inferred from homology"/>
<evidence type="ECO:0000256" key="6">
    <source>
        <dbReference type="ARBA" id="ARBA00023235"/>
    </source>
</evidence>
<dbReference type="EMBL" id="CP094528">
    <property type="protein sequence ID" value="UOE43463.1"/>
    <property type="molecule type" value="Genomic_DNA"/>
</dbReference>
<evidence type="ECO:0000256" key="1">
    <source>
        <dbReference type="ARBA" id="ARBA00001165"/>
    </source>
</evidence>
<protein>
    <recommendedName>
        <fullName evidence="5">Uronate isomerase</fullName>
        <ecNumber evidence="4">5.3.1.12</ecNumber>
    </recommendedName>
</protein>
<comment type="catalytic activity">
    <reaction evidence="1">
        <text>D-glucuronate = D-fructuronate</text>
        <dbReference type="Rhea" id="RHEA:13049"/>
        <dbReference type="ChEBI" id="CHEBI:58720"/>
        <dbReference type="ChEBI" id="CHEBI:59863"/>
        <dbReference type="EC" id="5.3.1.12"/>
    </reaction>
</comment>